<dbReference type="Proteomes" id="UP001054945">
    <property type="component" value="Unassembled WGS sequence"/>
</dbReference>
<gene>
    <name evidence="2" type="ORF">CEXT_790701</name>
</gene>
<dbReference type="AlphaFoldDB" id="A0AAV4VVR5"/>
<feature type="region of interest" description="Disordered" evidence="1">
    <location>
        <begin position="35"/>
        <end position="68"/>
    </location>
</feature>
<accession>A0AAV4VVR5</accession>
<reference evidence="2 3" key="1">
    <citation type="submission" date="2021-06" db="EMBL/GenBank/DDBJ databases">
        <title>Caerostris extrusa draft genome.</title>
        <authorList>
            <person name="Kono N."/>
            <person name="Arakawa K."/>
        </authorList>
    </citation>
    <scope>NUCLEOTIDE SEQUENCE [LARGE SCALE GENOMIC DNA]</scope>
</reference>
<sequence>MLLTAMKSVYTQQVHKTTSGFGWHRPEWVPGFAGSLGTSSSNLPNSGDENRFQGRNIQTTPVPPLPKSKIVTSARVFVQSSKGRQNGSIKSN</sequence>
<evidence type="ECO:0000313" key="2">
    <source>
        <dbReference type="EMBL" id="GIY74049.1"/>
    </source>
</evidence>
<feature type="compositionally biased region" description="Polar residues" evidence="1">
    <location>
        <begin position="36"/>
        <end position="60"/>
    </location>
</feature>
<name>A0AAV4VVR5_CAEEX</name>
<evidence type="ECO:0000313" key="3">
    <source>
        <dbReference type="Proteomes" id="UP001054945"/>
    </source>
</evidence>
<dbReference type="EMBL" id="BPLR01015159">
    <property type="protein sequence ID" value="GIY74049.1"/>
    <property type="molecule type" value="Genomic_DNA"/>
</dbReference>
<proteinExistence type="predicted"/>
<keyword evidence="3" id="KW-1185">Reference proteome</keyword>
<evidence type="ECO:0000256" key="1">
    <source>
        <dbReference type="SAM" id="MobiDB-lite"/>
    </source>
</evidence>
<protein>
    <submittedName>
        <fullName evidence="2">Uncharacterized protein</fullName>
    </submittedName>
</protein>
<comment type="caution">
    <text evidence="2">The sequence shown here is derived from an EMBL/GenBank/DDBJ whole genome shotgun (WGS) entry which is preliminary data.</text>
</comment>
<organism evidence="2 3">
    <name type="scientific">Caerostris extrusa</name>
    <name type="common">Bark spider</name>
    <name type="synonym">Caerostris bankana</name>
    <dbReference type="NCBI Taxonomy" id="172846"/>
    <lineage>
        <taxon>Eukaryota</taxon>
        <taxon>Metazoa</taxon>
        <taxon>Ecdysozoa</taxon>
        <taxon>Arthropoda</taxon>
        <taxon>Chelicerata</taxon>
        <taxon>Arachnida</taxon>
        <taxon>Araneae</taxon>
        <taxon>Araneomorphae</taxon>
        <taxon>Entelegynae</taxon>
        <taxon>Araneoidea</taxon>
        <taxon>Araneidae</taxon>
        <taxon>Caerostris</taxon>
    </lineage>
</organism>